<dbReference type="Gene3D" id="2.170.15.10">
    <property type="entry name" value="Proaerolysin, chain A, domain 3"/>
    <property type="match status" value="1"/>
</dbReference>
<accession>A0A678T2J1</accession>
<dbReference type="CDD" id="cd20223">
    <property type="entry name" value="PFM_epsilon-toxin-like"/>
    <property type="match status" value="1"/>
</dbReference>
<feature type="chain" id="PRO_5039100501" evidence="1">
    <location>
        <begin position="34"/>
        <end position="399"/>
    </location>
</feature>
<keyword evidence="1" id="KW-0732">Signal</keyword>
<dbReference type="EMBL" id="KY865034">
    <property type="protein sequence ID" value="AVI26291.1"/>
    <property type="molecule type" value="Genomic_DNA"/>
</dbReference>
<feature type="signal peptide" evidence="1">
    <location>
        <begin position="1"/>
        <end position="33"/>
    </location>
</feature>
<evidence type="ECO:0000256" key="1">
    <source>
        <dbReference type="SAM" id="SignalP"/>
    </source>
</evidence>
<name>A0A678T2J1_BACTU</name>
<dbReference type="SUPFAM" id="SSF56973">
    <property type="entry name" value="Aerolisin/ETX pore-forming domain"/>
    <property type="match status" value="1"/>
</dbReference>
<dbReference type="InterPro" id="IPR004991">
    <property type="entry name" value="Aerolysin-like"/>
</dbReference>
<dbReference type="AlphaFoldDB" id="A0A678T2J1"/>
<reference evidence="2" key="1">
    <citation type="submission" date="2017-03" db="EMBL/GenBank/DDBJ databases">
        <authorList>
            <person name="Huang S.Z."/>
            <person name="Shu C.L."/>
            <person name="Zhang J."/>
        </authorList>
    </citation>
    <scope>NUCLEOTIDE SEQUENCE</scope>
    <source>
        <strain evidence="2">261-1</strain>
    </source>
</reference>
<protein>
    <submittedName>
        <fullName evidence="2">Sip1</fullName>
    </submittedName>
</protein>
<sequence>MHSIKRYKKMGIVVPLACLLGTGFTFVNQPIHAAAAVTTNATVTNNASAEFKEVDLNTLRGDLYERYFTLLLTKPELIGGEAAWKSWGDDSKANYNIKYNMTQWVENLKQGNYKYFEETWGGFGSLARHIGQINAFLDWNPQYSNTTKNYDLKAIPGDINHDSIEVYKYTNPANSVEQKFLTDAKDVEIGHTFTETHTTGGKFGYNAATTFKVGVPLNQATTTHTFTFEANYNYTNTHTKTDKETKHYPSQTVICKPGYTTKLTIDKSTATYTGDLEFDIGASAEELITKINANIKDLPNHTNKNYKGPKTTIKADSEEFLYNLYKYSGYDLPSYITLDDEHKTVSFGKVKSTYSGVTGTASEMILELIPIDPKDTTKKPIKMLFKEYQQKMKNNEPLI</sequence>
<organism evidence="2">
    <name type="scientific">Bacillus thuringiensis</name>
    <dbReference type="NCBI Taxonomy" id="1428"/>
    <lineage>
        <taxon>Bacteria</taxon>
        <taxon>Bacillati</taxon>
        <taxon>Bacillota</taxon>
        <taxon>Bacilli</taxon>
        <taxon>Bacillales</taxon>
        <taxon>Bacillaceae</taxon>
        <taxon>Bacillus</taxon>
        <taxon>Bacillus cereus group</taxon>
    </lineage>
</organism>
<dbReference type="Pfam" id="PF03318">
    <property type="entry name" value="ETX_MTX2"/>
    <property type="match status" value="1"/>
</dbReference>
<proteinExistence type="predicted"/>
<evidence type="ECO:0000313" key="2">
    <source>
        <dbReference type="EMBL" id="AVI26291.1"/>
    </source>
</evidence>
<feature type="non-terminal residue" evidence="2">
    <location>
        <position position="399"/>
    </location>
</feature>